<evidence type="ECO:0000313" key="3">
    <source>
        <dbReference type="EMBL" id="TEB25462.1"/>
    </source>
</evidence>
<dbReference type="SUPFAM" id="SSF53218">
    <property type="entry name" value="Molybdenum cofactor biosynthesis proteins"/>
    <property type="match status" value="1"/>
</dbReference>
<protein>
    <submittedName>
        <fullName evidence="3">Molybdopterin binding protein</fullName>
    </submittedName>
</protein>
<feature type="region of interest" description="Disordered" evidence="1">
    <location>
        <begin position="1"/>
        <end position="45"/>
    </location>
</feature>
<accession>A0A4Y7SUJ2</accession>
<dbReference type="Proteomes" id="UP000298030">
    <property type="component" value="Unassembled WGS sequence"/>
</dbReference>
<name>A0A4Y7SUJ2_COPMI</name>
<dbReference type="OrthoDB" id="448496at2759"/>
<dbReference type="STRING" id="71717.A0A4Y7SUJ2"/>
<dbReference type="PANTHER" id="PTHR47675">
    <property type="entry name" value="MOLYBDOPTERIN BINDING DOMAIN PROTEIN (AFU_ORTHOLOGUE AFUA_5G11210)"/>
    <property type="match status" value="1"/>
</dbReference>
<organism evidence="3 4">
    <name type="scientific">Coprinellus micaceus</name>
    <name type="common">Glistening ink-cap mushroom</name>
    <name type="synonym">Coprinus micaceus</name>
    <dbReference type="NCBI Taxonomy" id="71717"/>
    <lineage>
        <taxon>Eukaryota</taxon>
        <taxon>Fungi</taxon>
        <taxon>Dikarya</taxon>
        <taxon>Basidiomycota</taxon>
        <taxon>Agaricomycotina</taxon>
        <taxon>Agaricomycetes</taxon>
        <taxon>Agaricomycetidae</taxon>
        <taxon>Agaricales</taxon>
        <taxon>Agaricineae</taxon>
        <taxon>Psathyrellaceae</taxon>
        <taxon>Coprinellus</taxon>
    </lineage>
</organism>
<dbReference type="PANTHER" id="PTHR47675:SF1">
    <property type="entry name" value="MOLYBDOPTERIN BINDING DOMAIN PROTEIN (AFU_ORTHOLOGUE AFUA_5G11210)"/>
    <property type="match status" value="1"/>
</dbReference>
<keyword evidence="4" id="KW-1185">Reference proteome</keyword>
<dbReference type="Gene3D" id="3.40.980.10">
    <property type="entry name" value="MoaB/Mog-like domain"/>
    <property type="match status" value="1"/>
</dbReference>
<dbReference type="Pfam" id="PF00994">
    <property type="entry name" value="MoCF_biosynth"/>
    <property type="match status" value="1"/>
</dbReference>
<evidence type="ECO:0000256" key="1">
    <source>
        <dbReference type="SAM" id="MobiDB-lite"/>
    </source>
</evidence>
<dbReference type="AlphaFoldDB" id="A0A4Y7SUJ2"/>
<evidence type="ECO:0000313" key="4">
    <source>
        <dbReference type="Proteomes" id="UP000298030"/>
    </source>
</evidence>
<dbReference type="CDD" id="cd00885">
    <property type="entry name" value="cinA"/>
    <property type="match status" value="1"/>
</dbReference>
<gene>
    <name evidence="3" type="ORF">FA13DRAFT_1756552</name>
</gene>
<sequence>MKPPASSVSSTDAPASEASTTTASSGSADPSGLTPRFTVSPVPPNPLGEGRCIRTAAALIIGDEILNGKTMDSNSHVFAQFCFQHGIDLKRIEVVADDEGEIIEAARRLSDKFDFVVTSGGIGPTHDDITYASLAKAFNTTLVHHEETIRRMKIMNMHRKWATLQTPEQKTATLRMALFPERAEVIFVHPELWVPVVRLGGKLCIFPGIPGLFRRMLHALTDFIPLPSLAERPHRIQVFTERAESLIAPYLTQLQERLRPHNIQVGSYPILYKGVFVSLIGRDSPQESAVQLDEIAKEVEREIGGRILSDEEVAEHKRLAESKFKEELAAEKAKEHLEVKTALNASELEGAVKAKY</sequence>
<proteinExistence type="predicted"/>
<evidence type="ECO:0000259" key="2">
    <source>
        <dbReference type="SMART" id="SM00852"/>
    </source>
</evidence>
<feature type="compositionally biased region" description="Low complexity" evidence="1">
    <location>
        <begin position="9"/>
        <end position="32"/>
    </location>
</feature>
<dbReference type="EMBL" id="QPFP01000056">
    <property type="protein sequence ID" value="TEB25462.1"/>
    <property type="molecule type" value="Genomic_DNA"/>
</dbReference>
<feature type="domain" description="MoaB/Mog" evidence="2">
    <location>
        <begin position="57"/>
        <end position="227"/>
    </location>
</feature>
<reference evidence="3 4" key="1">
    <citation type="journal article" date="2019" name="Nat. Ecol. Evol.">
        <title>Megaphylogeny resolves global patterns of mushroom evolution.</title>
        <authorList>
            <person name="Varga T."/>
            <person name="Krizsan K."/>
            <person name="Foldi C."/>
            <person name="Dima B."/>
            <person name="Sanchez-Garcia M."/>
            <person name="Sanchez-Ramirez S."/>
            <person name="Szollosi G.J."/>
            <person name="Szarkandi J.G."/>
            <person name="Papp V."/>
            <person name="Albert L."/>
            <person name="Andreopoulos W."/>
            <person name="Angelini C."/>
            <person name="Antonin V."/>
            <person name="Barry K.W."/>
            <person name="Bougher N.L."/>
            <person name="Buchanan P."/>
            <person name="Buyck B."/>
            <person name="Bense V."/>
            <person name="Catcheside P."/>
            <person name="Chovatia M."/>
            <person name="Cooper J."/>
            <person name="Damon W."/>
            <person name="Desjardin D."/>
            <person name="Finy P."/>
            <person name="Geml J."/>
            <person name="Haridas S."/>
            <person name="Hughes K."/>
            <person name="Justo A."/>
            <person name="Karasinski D."/>
            <person name="Kautmanova I."/>
            <person name="Kiss B."/>
            <person name="Kocsube S."/>
            <person name="Kotiranta H."/>
            <person name="LaButti K.M."/>
            <person name="Lechner B.E."/>
            <person name="Liimatainen K."/>
            <person name="Lipzen A."/>
            <person name="Lukacs Z."/>
            <person name="Mihaltcheva S."/>
            <person name="Morgado L.N."/>
            <person name="Niskanen T."/>
            <person name="Noordeloos M.E."/>
            <person name="Ohm R.A."/>
            <person name="Ortiz-Santana B."/>
            <person name="Ovrebo C."/>
            <person name="Racz N."/>
            <person name="Riley R."/>
            <person name="Savchenko A."/>
            <person name="Shiryaev A."/>
            <person name="Soop K."/>
            <person name="Spirin V."/>
            <person name="Szebenyi C."/>
            <person name="Tomsovsky M."/>
            <person name="Tulloss R.E."/>
            <person name="Uehling J."/>
            <person name="Grigoriev I.V."/>
            <person name="Vagvolgyi C."/>
            <person name="Papp T."/>
            <person name="Martin F.M."/>
            <person name="Miettinen O."/>
            <person name="Hibbett D.S."/>
            <person name="Nagy L.G."/>
        </authorList>
    </citation>
    <scope>NUCLEOTIDE SEQUENCE [LARGE SCALE GENOMIC DNA]</scope>
    <source>
        <strain evidence="3 4">FP101781</strain>
    </source>
</reference>
<dbReference type="SMART" id="SM00852">
    <property type="entry name" value="MoCF_biosynth"/>
    <property type="match status" value="1"/>
</dbReference>
<dbReference type="GO" id="GO:0042726">
    <property type="term" value="P:flavin-containing compound metabolic process"/>
    <property type="evidence" value="ECO:0007669"/>
    <property type="project" value="TreeGrafter"/>
</dbReference>
<dbReference type="GO" id="GO:0047884">
    <property type="term" value="F:FAD diphosphatase activity"/>
    <property type="evidence" value="ECO:0007669"/>
    <property type="project" value="TreeGrafter"/>
</dbReference>
<comment type="caution">
    <text evidence="3">The sequence shown here is derived from an EMBL/GenBank/DDBJ whole genome shotgun (WGS) entry which is preliminary data.</text>
</comment>
<dbReference type="InterPro" id="IPR001453">
    <property type="entry name" value="MoaB/Mog_dom"/>
</dbReference>
<dbReference type="InterPro" id="IPR036425">
    <property type="entry name" value="MoaB/Mog-like_dom_sf"/>
</dbReference>